<dbReference type="InterPro" id="IPR029041">
    <property type="entry name" value="FAD-linked_oxidoreductase-like"/>
</dbReference>
<evidence type="ECO:0000256" key="7">
    <source>
        <dbReference type="ARBA" id="ARBA00023002"/>
    </source>
</evidence>
<keyword evidence="5 12" id="KW-0285">Flavoprotein</keyword>
<evidence type="ECO:0000256" key="4">
    <source>
        <dbReference type="ARBA" id="ARBA00022605"/>
    </source>
</evidence>
<keyword evidence="6 12" id="KW-0274">FAD</keyword>
<comment type="pathway">
    <text evidence="2 12">One-carbon metabolism; tetrahydrofolate interconversion.</text>
</comment>
<dbReference type="Proteomes" id="UP001138709">
    <property type="component" value="Unassembled WGS sequence"/>
</dbReference>
<evidence type="ECO:0000256" key="3">
    <source>
        <dbReference type="ARBA" id="ARBA00006743"/>
    </source>
</evidence>
<name>A0A9X9X7G8_9PROT</name>
<comment type="caution">
    <text evidence="14">The sequence shown here is derived from an EMBL/GenBank/DDBJ whole genome shotgun (WGS) entry which is preliminary data.</text>
</comment>
<accession>A0A9X9X7G8</accession>
<dbReference type="GO" id="GO:0106312">
    <property type="term" value="F:methylenetetrahydrofolate reductase (NADH) activity"/>
    <property type="evidence" value="ECO:0007669"/>
    <property type="project" value="UniProtKB-EC"/>
</dbReference>
<dbReference type="GO" id="GO:0005829">
    <property type="term" value="C:cytosol"/>
    <property type="evidence" value="ECO:0007669"/>
    <property type="project" value="InterPro"/>
</dbReference>
<evidence type="ECO:0000256" key="5">
    <source>
        <dbReference type="ARBA" id="ARBA00022630"/>
    </source>
</evidence>
<reference evidence="14" key="2">
    <citation type="journal article" date="2021" name="Syst. Appl. Microbiol.">
        <title>Roseomonas hellenica sp. nov., isolated from roots of wild-growing Alkanna tinctoria.</title>
        <authorList>
            <person name="Rat A."/>
            <person name="Naranjo H.D."/>
            <person name="Lebbe L."/>
            <person name="Cnockaert M."/>
            <person name="Krigas N."/>
            <person name="Grigoriadou K."/>
            <person name="Maloupa E."/>
            <person name="Willems A."/>
        </authorList>
    </citation>
    <scope>NUCLEOTIDE SEQUENCE</scope>
    <source>
        <strain evidence="14">LMG 31228</strain>
    </source>
</reference>
<dbReference type="GO" id="GO:0035999">
    <property type="term" value="P:tetrahydrofolate interconversion"/>
    <property type="evidence" value="ECO:0007669"/>
    <property type="project" value="TreeGrafter"/>
</dbReference>
<dbReference type="Gene3D" id="3.20.20.220">
    <property type="match status" value="1"/>
</dbReference>
<dbReference type="EMBL" id="JAAEDL010000003">
    <property type="protein sequence ID" value="MBR0679654.1"/>
    <property type="molecule type" value="Genomic_DNA"/>
</dbReference>
<evidence type="ECO:0000256" key="11">
    <source>
        <dbReference type="ARBA" id="ARBA00048628"/>
    </source>
</evidence>
<reference evidence="14" key="1">
    <citation type="submission" date="2020-01" db="EMBL/GenBank/DDBJ databases">
        <authorList>
            <person name="Rat A."/>
        </authorList>
    </citation>
    <scope>NUCLEOTIDE SEQUENCE</scope>
    <source>
        <strain evidence="14">LMG 31228</strain>
    </source>
</reference>
<dbReference type="NCBIfam" id="TIGR00676">
    <property type="entry name" value="fadh2"/>
    <property type="match status" value="1"/>
</dbReference>
<dbReference type="PANTHER" id="PTHR45754:SF3">
    <property type="entry name" value="METHYLENETETRAHYDROFOLATE REDUCTASE (NADPH)"/>
    <property type="match status" value="1"/>
</dbReference>
<keyword evidence="4" id="KW-0028">Amino-acid biosynthesis</keyword>
<protein>
    <recommendedName>
        <fullName evidence="12">Methylenetetrahydrofolate reductase</fullName>
        <ecNumber evidence="12">1.5.1.54</ecNumber>
    </recommendedName>
</protein>
<feature type="region of interest" description="Disordered" evidence="13">
    <location>
        <begin position="1"/>
        <end position="25"/>
    </location>
</feature>
<proteinExistence type="inferred from homology"/>
<dbReference type="PANTHER" id="PTHR45754">
    <property type="entry name" value="METHYLENETETRAHYDROFOLATE REDUCTASE"/>
    <property type="match status" value="1"/>
</dbReference>
<dbReference type="SUPFAM" id="SSF51730">
    <property type="entry name" value="FAD-linked oxidoreductase"/>
    <property type="match status" value="1"/>
</dbReference>
<keyword evidence="8" id="KW-0520">NAD</keyword>
<dbReference type="InterPro" id="IPR003171">
    <property type="entry name" value="Mehydrof_redctse-like"/>
</dbReference>
<gene>
    <name evidence="14" type="primary">metF</name>
    <name evidence="14" type="ORF">GXW74_04100</name>
</gene>
<keyword evidence="9" id="KW-0486">Methionine biosynthesis</keyword>
<dbReference type="AlphaFoldDB" id="A0A9X9X7G8"/>
<evidence type="ECO:0000256" key="2">
    <source>
        <dbReference type="ARBA" id="ARBA00004777"/>
    </source>
</evidence>
<evidence type="ECO:0000256" key="10">
    <source>
        <dbReference type="ARBA" id="ARBA00034478"/>
    </source>
</evidence>
<dbReference type="GO" id="GO:0071949">
    <property type="term" value="F:FAD binding"/>
    <property type="evidence" value="ECO:0007669"/>
    <property type="project" value="TreeGrafter"/>
</dbReference>
<comment type="pathway">
    <text evidence="10">Amino-acid biosynthesis; L-methionine biosynthesis via de novo pathway.</text>
</comment>
<dbReference type="GO" id="GO:0009086">
    <property type="term" value="P:methionine biosynthetic process"/>
    <property type="evidence" value="ECO:0007669"/>
    <property type="project" value="UniProtKB-KW"/>
</dbReference>
<organism evidence="14 15">
    <name type="scientific">Neoroseomonas eburnea</name>
    <dbReference type="NCBI Taxonomy" id="1346889"/>
    <lineage>
        <taxon>Bacteria</taxon>
        <taxon>Pseudomonadati</taxon>
        <taxon>Pseudomonadota</taxon>
        <taxon>Alphaproteobacteria</taxon>
        <taxon>Acetobacterales</taxon>
        <taxon>Acetobacteraceae</taxon>
        <taxon>Neoroseomonas</taxon>
    </lineage>
</organism>
<evidence type="ECO:0000313" key="15">
    <source>
        <dbReference type="Proteomes" id="UP001138709"/>
    </source>
</evidence>
<evidence type="ECO:0000256" key="8">
    <source>
        <dbReference type="ARBA" id="ARBA00023027"/>
    </source>
</evidence>
<evidence type="ECO:0000313" key="14">
    <source>
        <dbReference type="EMBL" id="MBR0679654.1"/>
    </source>
</evidence>
<dbReference type="RefSeq" id="WP_211845014.1">
    <property type="nucleotide sequence ID" value="NZ_JAAEDL010000003.1"/>
</dbReference>
<dbReference type="EC" id="1.5.1.54" evidence="12"/>
<comment type="cofactor">
    <cofactor evidence="1 12">
        <name>FAD</name>
        <dbReference type="ChEBI" id="CHEBI:57692"/>
    </cofactor>
</comment>
<evidence type="ECO:0000256" key="12">
    <source>
        <dbReference type="RuleBase" id="RU003862"/>
    </source>
</evidence>
<sequence length="330" mass="35709">MKNSAVAANGASAHDIDGPEPPTLRRWLAGERIGPLPMRGAEQPPPLLSFEFFPPKTEALEQQLWACIRRLAPLRPRFVSVTYGAGGSTHARTHATVARLARETDLVPAAHLTCVGATRGEVDEVARGYWDAGVRHIVALRGDPPPGTEYAPHPGGYAFASDLVAGLRRIGDFEISVAAYPETHPAAPSPECDLDNLKRKLDAGATRAITQYFFDTATYLRFLERCLAAGITAPIVPGIMPVSNFAQAVRFSAMCGTKVPEWLGHLFEGTEDDPDIRRIVAAIVAAEQVRTLQANGVDEFHFYTLNRPELTYAIAHILGVRPQCAAEVAA</sequence>
<dbReference type="InterPro" id="IPR004620">
    <property type="entry name" value="MTHF_reductase_bac"/>
</dbReference>
<dbReference type="Pfam" id="PF02219">
    <property type="entry name" value="MTHFR"/>
    <property type="match status" value="1"/>
</dbReference>
<dbReference type="CDD" id="cd00537">
    <property type="entry name" value="MTHFR"/>
    <property type="match status" value="1"/>
</dbReference>
<evidence type="ECO:0000256" key="13">
    <source>
        <dbReference type="SAM" id="MobiDB-lite"/>
    </source>
</evidence>
<evidence type="ECO:0000256" key="6">
    <source>
        <dbReference type="ARBA" id="ARBA00022827"/>
    </source>
</evidence>
<evidence type="ECO:0000256" key="9">
    <source>
        <dbReference type="ARBA" id="ARBA00023167"/>
    </source>
</evidence>
<evidence type="ECO:0000256" key="1">
    <source>
        <dbReference type="ARBA" id="ARBA00001974"/>
    </source>
</evidence>
<comment type="similarity">
    <text evidence="3 12">Belongs to the methylenetetrahydrofolate reductase family.</text>
</comment>
<keyword evidence="15" id="KW-1185">Reference proteome</keyword>
<keyword evidence="7 12" id="KW-0560">Oxidoreductase</keyword>
<comment type="catalytic activity">
    <reaction evidence="11">
        <text>(6S)-5-methyl-5,6,7,8-tetrahydrofolate + NAD(+) = (6R)-5,10-methylene-5,6,7,8-tetrahydrofolate + NADH + H(+)</text>
        <dbReference type="Rhea" id="RHEA:19821"/>
        <dbReference type="ChEBI" id="CHEBI:15378"/>
        <dbReference type="ChEBI" id="CHEBI:15636"/>
        <dbReference type="ChEBI" id="CHEBI:18608"/>
        <dbReference type="ChEBI" id="CHEBI:57540"/>
        <dbReference type="ChEBI" id="CHEBI:57945"/>
        <dbReference type="EC" id="1.5.1.54"/>
    </reaction>
    <physiologicalReaction direction="right-to-left" evidence="11">
        <dbReference type="Rhea" id="RHEA:19823"/>
    </physiologicalReaction>
</comment>